<organism evidence="1 2">
    <name type="scientific">Rhizobium meliloti</name>
    <name type="common">Ensifer meliloti</name>
    <name type="synonym">Sinorhizobium meliloti</name>
    <dbReference type="NCBI Taxonomy" id="382"/>
    <lineage>
        <taxon>Bacteria</taxon>
        <taxon>Pseudomonadati</taxon>
        <taxon>Pseudomonadota</taxon>
        <taxon>Alphaproteobacteria</taxon>
        <taxon>Hyphomicrobiales</taxon>
        <taxon>Rhizobiaceae</taxon>
        <taxon>Sinorhizobium/Ensifer group</taxon>
        <taxon>Sinorhizobium</taxon>
    </lineage>
</organism>
<evidence type="ECO:0000313" key="1">
    <source>
        <dbReference type="EMBL" id="PJR08610.1"/>
    </source>
</evidence>
<comment type="caution">
    <text evidence="1">The sequence shown here is derived from an EMBL/GenBank/DDBJ whole genome shotgun (WGS) entry which is preliminary data.</text>
</comment>
<gene>
    <name evidence="1" type="ORF">CEJ86_32700</name>
</gene>
<name>A0A2J0YT21_RHIML</name>
<evidence type="ECO:0008006" key="3">
    <source>
        <dbReference type="Google" id="ProtNLM"/>
    </source>
</evidence>
<sequence length="77" mass="8489">MSRFFPFLVVLGLAACSEQGGQTYTVDELVADEALLSRVMRECRNNPGELRETANCTNAESADGKLRLHRMRQSLGG</sequence>
<dbReference type="PROSITE" id="PS51257">
    <property type="entry name" value="PROKAR_LIPOPROTEIN"/>
    <property type="match status" value="1"/>
</dbReference>
<dbReference type="InterPro" id="IPR047937">
    <property type="entry name" value="Eex_IncN-like"/>
</dbReference>
<dbReference type="EMBL" id="NJGD01000040">
    <property type="protein sequence ID" value="PJR08610.1"/>
    <property type="molecule type" value="Genomic_DNA"/>
</dbReference>
<accession>A0A2J0YT21</accession>
<dbReference type="RefSeq" id="WP_100675079.1">
    <property type="nucleotide sequence ID" value="NZ_NJGD01000040.1"/>
</dbReference>
<dbReference type="NCBIfam" id="NF033894">
    <property type="entry name" value="Eex_IncN"/>
    <property type="match status" value="1"/>
</dbReference>
<reference evidence="1 2" key="1">
    <citation type="submission" date="2017-06" db="EMBL/GenBank/DDBJ databases">
        <title>Ensifer strains isolated from leguminous trees and herbs display diverse denitrification phenotypes with some acting as strong N2O sinks.</title>
        <authorList>
            <person name="Woliy K."/>
            <person name="Mania D."/>
            <person name="Bakken L.R."/>
            <person name="Frostegard A."/>
        </authorList>
    </citation>
    <scope>NUCLEOTIDE SEQUENCE [LARGE SCALE GENOMIC DNA]</scope>
    <source>
        <strain evidence="1 2">AC50a</strain>
    </source>
</reference>
<protein>
    <recommendedName>
        <fullName evidence="3">EexN family lipoprotein</fullName>
    </recommendedName>
</protein>
<evidence type="ECO:0000313" key="2">
    <source>
        <dbReference type="Proteomes" id="UP000231987"/>
    </source>
</evidence>
<dbReference type="Proteomes" id="UP000231987">
    <property type="component" value="Unassembled WGS sequence"/>
</dbReference>
<proteinExistence type="predicted"/>
<dbReference type="AlphaFoldDB" id="A0A2J0YT21"/>